<dbReference type="InterPro" id="IPR011614">
    <property type="entry name" value="Catalase_core"/>
</dbReference>
<evidence type="ECO:0000256" key="1">
    <source>
        <dbReference type="ARBA" id="ARBA00005329"/>
    </source>
</evidence>
<dbReference type="PROSITE" id="PS51402">
    <property type="entry name" value="CATALASE_3"/>
    <property type="match status" value="1"/>
</dbReference>
<dbReference type="PANTHER" id="PTHR11465">
    <property type="entry name" value="CATALASE"/>
    <property type="match status" value="1"/>
</dbReference>
<evidence type="ECO:0000256" key="6">
    <source>
        <dbReference type="ARBA" id="ARBA00023004"/>
    </source>
</evidence>
<dbReference type="SUPFAM" id="SSF56634">
    <property type="entry name" value="Heme-dependent catalase-like"/>
    <property type="match status" value="1"/>
</dbReference>
<dbReference type="InterPro" id="IPR018028">
    <property type="entry name" value="Catalase"/>
</dbReference>
<feature type="domain" description="Catalase core" evidence="11">
    <location>
        <begin position="31"/>
        <end position="413"/>
    </location>
</feature>
<keyword evidence="2 9" id="KW-0575">Peroxidase</keyword>
<protein>
    <recommendedName>
        <fullName evidence="9">Catalase</fullName>
        <ecNumber evidence="9">1.11.1.6</ecNumber>
    </recommendedName>
</protein>
<dbReference type="Gene3D" id="2.40.180.10">
    <property type="entry name" value="Catalase core domain"/>
    <property type="match status" value="1"/>
</dbReference>
<dbReference type="PROSITE" id="PS00437">
    <property type="entry name" value="CATALASE_1"/>
    <property type="match status" value="1"/>
</dbReference>
<dbReference type="PIRSF" id="PIRSF038928">
    <property type="entry name" value="Catalase_clade1-3"/>
    <property type="match status" value="1"/>
</dbReference>
<evidence type="ECO:0000313" key="13">
    <source>
        <dbReference type="Proteomes" id="UP000740605"/>
    </source>
</evidence>
<evidence type="ECO:0000256" key="4">
    <source>
        <dbReference type="ARBA" id="ARBA00022723"/>
    </source>
</evidence>
<dbReference type="PANTHER" id="PTHR11465:SF9">
    <property type="entry name" value="CATALASE"/>
    <property type="match status" value="1"/>
</dbReference>
<keyword evidence="6 9" id="KW-0408">Iron</keyword>
<comment type="similarity">
    <text evidence="1 9">Belongs to the catalase family.</text>
</comment>
<dbReference type="CDD" id="cd08156">
    <property type="entry name" value="catalase_clade_3"/>
    <property type="match status" value="1"/>
</dbReference>
<evidence type="ECO:0000259" key="11">
    <source>
        <dbReference type="SMART" id="SM01060"/>
    </source>
</evidence>
<dbReference type="RefSeq" id="WP_215486718.1">
    <property type="nucleotide sequence ID" value="NZ_BAAAPJ010000002.1"/>
</dbReference>
<dbReference type="InterPro" id="IPR020835">
    <property type="entry name" value="Catalase_sf"/>
</dbReference>
<evidence type="ECO:0000256" key="9">
    <source>
        <dbReference type="RuleBase" id="RU000498"/>
    </source>
</evidence>
<gene>
    <name evidence="12" type="ORF">J0P97_05150</name>
</gene>
<evidence type="ECO:0000256" key="7">
    <source>
        <dbReference type="ARBA" id="ARBA00023324"/>
    </source>
</evidence>
<evidence type="ECO:0000256" key="10">
    <source>
        <dbReference type="SAM" id="MobiDB-lite"/>
    </source>
</evidence>
<dbReference type="Pfam" id="PF06628">
    <property type="entry name" value="Catalase-rel"/>
    <property type="match status" value="1"/>
</dbReference>
<dbReference type="Pfam" id="PF00199">
    <property type="entry name" value="Catalase"/>
    <property type="match status" value="1"/>
</dbReference>
<evidence type="ECO:0000256" key="5">
    <source>
        <dbReference type="ARBA" id="ARBA00023002"/>
    </source>
</evidence>
<dbReference type="SMART" id="SM01060">
    <property type="entry name" value="Catalase"/>
    <property type="match status" value="1"/>
</dbReference>
<dbReference type="InterPro" id="IPR002226">
    <property type="entry name" value="Catalase_haem_BS"/>
</dbReference>
<evidence type="ECO:0000256" key="3">
    <source>
        <dbReference type="ARBA" id="ARBA00022617"/>
    </source>
</evidence>
<keyword evidence="13" id="KW-1185">Reference proteome</keyword>
<name>A0ABS5XSF9_9MICO</name>
<keyword evidence="4 9" id="KW-0479">Metal-binding</keyword>
<dbReference type="PRINTS" id="PR00067">
    <property type="entry name" value="CATALASE"/>
</dbReference>
<dbReference type="InterPro" id="IPR024708">
    <property type="entry name" value="Catalase_AS"/>
</dbReference>
<keyword evidence="3 9" id="KW-0349">Heme</keyword>
<reference evidence="12 13" key="1">
    <citation type="submission" date="2021-03" db="EMBL/GenBank/DDBJ databases">
        <title>Microbacterium pauli sp. nov., isolated from microfiltered milk.</title>
        <authorList>
            <person name="Bellassi P."/>
            <person name="Fontana A."/>
            <person name="Callegari M.L."/>
            <person name="Lorenzo M."/>
            <person name="Cappa F."/>
        </authorList>
    </citation>
    <scope>NUCLEOTIDE SEQUENCE [LARGE SCALE GENOMIC DNA]</scope>
    <source>
        <strain evidence="12 13">DSM 18909</strain>
    </source>
</reference>
<comment type="caution">
    <text evidence="12">The sequence shown here is derived from an EMBL/GenBank/DDBJ whole genome shotgun (WGS) entry which is preliminary data.</text>
</comment>
<dbReference type="EMBL" id="JAFLHG010000004">
    <property type="protein sequence ID" value="MBT8797455.1"/>
    <property type="molecule type" value="Genomic_DNA"/>
</dbReference>
<dbReference type="PROSITE" id="PS00438">
    <property type="entry name" value="CATALASE_2"/>
    <property type="match status" value="1"/>
</dbReference>
<keyword evidence="7 9" id="KW-0376">Hydrogen peroxide</keyword>
<proteinExistence type="inferred from homology"/>
<keyword evidence="5 9" id="KW-0560">Oxidoreductase</keyword>
<comment type="catalytic activity">
    <reaction evidence="8 9">
        <text>2 H2O2 = O2 + 2 H2O</text>
        <dbReference type="Rhea" id="RHEA:20309"/>
        <dbReference type="ChEBI" id="CHEBI:15377"/>
        <dbReference type="ChEBI" id="CHEBI:15379"/>
        <dbReference type="ChEBI" id="CHEBI:16240"/>
        <dbReference type="EC" id="1.11.1.6"/>
    </reaction>
</comment>
<evidence type="ECO:0000313" key="12">
    <source>
        <dbReference type="EMBL" id="MBT8797455.1"/>
    </source>
</evidence>
<evidence type="ECO:0000256" key="8">
    <source>
        <dbReference type="ARBA" id="ARBA00049254"/>
    </source>
</evidence>
<evidence type="ECO:0000256" key="2">
    <source>
        <dbReference type="ARBA" id="ARBA00022559"/>
    </source>
</evidence>
<feature type="region of interest" description="Disordered" evidence="10">
    <location>
        <begin position="1"/>
        <end position="48"/>
    </location>
</feature>
<sequence length="534" mass="59302">MTDPRTPDDRPRTGEPSVQTAPSPEAALGSTTDTGAPAPSDRNSLTVGADGPILLHDVHFLNQMAHFNRERVPERNVHAKGSGAFGFFETTADVSAYTKASLFQPGARTDMLARFSTVAGEQGSPDTWRDPRGFALKFYTDEGNYDLVGNNTPVFFIRDAMKFPHFIRSQKRRGGNGLRDNNMQWDFWTLNPESAHQVTYLMGDRGIPRSYRHMNGYGSHTYLWVNAAGDKHWVKYHFHADQPIEGLPDADATRIAGEDADFHRRDLWDAVERGEFPSWTLSVQLMPYEDAKTYRLNPFDLTKIWPHADYPLHEVGRMTLDRNPENFFAEIEQAAFEPSALVPGIGFSPDKMLLGRAFAYADTHRHRIGANYLQLPVNRPHVEVNTYTKDGPMAYDHTGDDPVYAPNSFGRGYADTVGEVDPGWEVDGDMVREAYTLRADDDDFSQPGALVRDVWNDEQRAAFVKTVAGHLLGGVTGDVLERAFAYWKAVDEATGTEIEKLVRGDADLGGPGGQPDAAAEDAEGPIVEKNTHAG</sequence>
<dbReference type="InterPro" id="IPR010582">
    <property type="entry name" value="Catalase_immune_responsive"/>
</dbReference>
<dbReference type="Proteomes" id="UP000740605">
    <property type="component" value="Unassembled WGS sequence"/>
</dbReference>
<feature type="compositionally biased region" description="Basic and acidic residues" evidence="10">
    <location>
        <begin position="1"/>
        <end position="13"/>
    </location>
</feature>
<accession>A0ABS5XSF9</accession>
<dbReference type="EC" id="1.11.1.6" evidence="9"/>
<dbReference type="InterPro" id="IPR040333">
    <property type="entry name" value="Catalase_3"/>
</dbReference>
<feature type="region of interest" description="Disordered" evidence="10">
    <location>
        <begin position="503"/>
        <end position="534"/>
    </location>
</feature>
<dbReference type="InterPro" id="IPR024711">
    <property type="entry name" value="Catalase_clade1/3"/>
</dbReference>
<organism evidence="12 13">
    <name type="scientific">Microbacterium flavum</name>
    <dbReference type="NCBI Taxonomy" id="415216"/>
    <lineage>
        <taxon>Bacteria</taxon>
        <taxon>Bacillati</taxon>
        <taxon>Actinomycetota</taxon>
        <taxon>Actinomycetes</taxon>
        <taxon>Micrococcales</taxon>
        <taxon>Microbacteriaceae</taxon>
        <taxon>Microbacterium</taxon>
    </lineage>
</organism>